<sequence>MAINLQKGQKINIGLLDITIGLGWDPNEGTGSNFDLDASAIMINSERKLLDEDYFVFYNNLKSPDGSLEHSGDDPDGKSSDGDDDEAIKIDLTKVDPRVKEILFVVTIEDYERRKQNFGQVRNSYIRIVDNSTREEIAKYELDEDFSIETGIEFGRLYKRNEQWRFEASGIGYRADLGYFLEKYYSGEIIK</sequence>
<evidence type="ECO:0000313" key="6">
    <source>
        <dbReference type="Proteomes" id="UP000028712"/>
    </source>
</evidence>
<feature type="compositionally biased region" description="Basic and acidic residues" evidence="2">
    <location>
        <begin position="67"/>
        <end position="85"/>
    </location>
</feature>
<reference evidence="4 6" key="1">
    <citation type="submission" date="2014-07" db="EMBL/GenBank/DDBJ databases">
        <title>Genome of Flavobacterium hydatis DSM 2063.</title>
        <authorList>
            <person name="Pipes S.E."/>
            <person name="Stropko S.J."/>
            <person name="Newman J.D."/>
        </authorList>
    </citation>
    <scope>NUCLEOTIDE SEQUENCE [LARGE SCALE GENOMIC DNA]</scope>
    <source>
        <strain evidence="4 6">DSM 2063</strain>
    </source>
</reference>
<dbReference type="AlphaFoldDB" id="A0A086AHX1"/>
<reference evidence="5 7" key="2">
    <citation type="submission" date="2016-11" db="EMBL/GenBank/DDBJ databases">
        <title>Whole genomes of Flavobacteriaceae.</title>
        <authorList>
            <person name="Stine C."/>
            <person name="Li C."/>
            <person name="Tadesse D."/>
        </authorList>
    </citation>
    <scope>NUCLEOTIDE SEQUENCE [LARGE SCALE GENOMIC DNA]</scope>
    <source>
        <strain evidence="5 7">ATCC 29551</strain>
    </source>
</reference>
<dbReference type="Proteomes" id="UP000028712">
    <property type="component" value="Unassembled WGS sequence"/>
</dbReference>
<keyword evidence="1" id="KW-0778">Tellurium resistance</keyword>
<dbReference type="EMBL" id="MUGY01000004">
    <property type="protein sequence ID" value="OXA96694.1"/>
    <property type="molecule type" value="Genomic_DNA"/>
</dbReference>
<dbReference type="PANTHER" id="PTHR32097">
    <property type="entry name" value="CAMP-BINDING PROTEIN 1-RELATED"/>
    <property type="match status" value="1"/>
</dbReference>
<dbReference type="InterPro" id="IPR051324">
    <property type="entry name" value="Stress/Tellurium_Resist"/>
</dbReference>
<dbReference type="EMBL" id="JPRM01000015">
    <property type="protein sequence ID" value="KFF16285.1"/>
    <property type="molecule type" value="Genomic_DNA"/>
</dbReference>
<comment type="caution">
    <text evidence="4">The sequence shown here is derived from an EMBL/GenBank/DDBJ whole genome shotgun (WGS) entry which is preliminary data.</text>
</comment>
<dbReference type="Gene3D" id="2.60.60.30">
    <property type="entry name" value="sav2460 like domains"/>
    <property type="match status" value="1"/>
</dbReference>
<evidence type="ECO:0000256" key="1">
    <source>
        <dbReference type="ARBA" id="ARBA00022686"/>
    </source>
</evidence>
<dbReference type="eggNOG" id="COG2310">
    <property type="taxonomic scope" value="Bacteria"/>
</dbReference>
<protein>
    <submittedName>
        <fullName evidence="4">Chemical-damaging agent resistance protein C</fullName>
    </submittedName>
</protein>
<dbReference type="RefSeq" id="WP_035621837.1">
    <property type="nucleotide sequence ID" value="NZ_JBEWQG010000001.1"/>
</dbReference>
<evidence type="ECO:0000256" key="2">
    <source>
        <dbReference type="SAM" id="MobiDB-lite"/>
    </source>
</evidence>
<dbReference type="PANTHER" id="PTHR32097:SF17">
    <property type="entry name" value="CAMP-BINDING PROTEIN 1-RELATED"/>
    <property type="match status" value="1"/>
</dbReference>
<name>A0A086AHX1_FLAHY</name>
<dbReference type="GO" id="GO:0046690">
    <property type="term" value="P:response to tellurium ion"/>
    <property type="evidence" value="ECO:0007669"/>
    <property type="project" value="UniProtKB-KW"/>
</dbReference>
<organism evidence="4 6">
    <name type="scientific">Flavobacterium hydatis</name>
    <name type="common">Cytophaga aquatilis</name>
    <dbReference type="NCBI Taxonomy" id="991"/>
    <lineage>
        <taxon>Bacteria</taxon>
        <taxon>Pseudomonadati</taxon>
        <taxon>Bacteroidota</taxon>
        <taxon>Flavobacteriia</taxon>
        <taxon>Flavobacteriales</taxon>
        <taxon>Flavobacteriaceae</taxon>
        <taxon>Flavobacterium</taxon>
    </lineage>
</organism>
<dbReference type="InterPro" id="IPR003325">
    <property type="entry name" value="TerD"/>
</dbReference>
<dbReference type="CDD" id="cd06974">
    <property type="entry name" value="TerD_like"/>
    <property type="match status" value="1"/>
</dbReference>
<evidence type="ECO:0000259" key="3">
    <source>
        <dbReference type="Pfam" id="PF02342"/>
    </source>
</evidence>
<evidence type="ECO:0000313" key="5">
    <source>
        <dbReference type="EMBL" id="OXA96694.1"/>
    </source>
</evidence>
<dbReference type="Pfam" id="PF02342">
    <property type="entry name" value="TerD"/>
    <property type="match status" value="1"/>
</dbReference>
<dbReference type="STRING" id="991.IW20_11000"/>
<keyword evidence="7" id="KW-1185">Reference proteome</keyword>
<feature type="domain" description="TerD" evidence="3">
    <location>
        <begin position="1"/>
        <end position="184"/>
    </location>
</feature>
<gene>
    <name evidence="5" type="ORF">B0A62_05410</name>
    <name evidence="4" type="ORF">IW20_11000</name>
</gene>
<proteinExistence type="predicted"/>
<dbReference type="OrthoDB" id="978360at2"/>
<dbReference type="Proteomes" id="UP000198424">
    <property type="component" value="Unassembled WGS sequence"/>
</dbReference>
<evidence type="ECO:0000313" key="4">
    <source>
        <dbReference type="EMBL" id="KFF16285.1"/>
    </source>
</evidence>
<evidence type="ECO:0000313" key="7">
    <source>
        <dbReference type="Proteomes" id="UP000198424"/>
    </source>
</evidence>
<feature type="region of interest" description="Disordered" evidence="2">
    <location>
        <begin position="66"/>
        <end position="85"/>
    </location>
</feature>
<accession>A0A086AHX1</accession>